<evidence type="ECO:0000313" key="1">
    <source>
        <dbReference type="EMBL" id="KAI0491968.1"/>
    </source>
</evidence>
<sequence>MPAPPQSRLPSILQPPLLLPGTPDSGIPIPARRLSYLDFSLFPIIPPLFLYVSLVMPRATSYLSLPVLLM</sequence>
<name>A0A8T3A766_DENNO</name>
<evidence type="ECO:0000313" key="2">
    <source>
        <dbReference type="Proteomes" id="UP000829196"/>
    </source>
</evidence>
<proteinExistence type="predicted"/>
<gene>
    <name evidence="1" type="ORF">KFK09_026231</name>
</gene>
<accession>A0A8T3A766</accession>
<keyword evidence="2" id="KW-1185">Reference proteome</keyword>
<dbReference type="AlphaFoldDB" id="A0A8T3A766"/>
<reference evidence="1" key="1">
    <citation type="journal article" date="2022" name="Front. Genet.">
        <title>Chromosome-Scale Assembly of the Dendrobium nobile Genome Provides Insights Into the Molecular Mechanism of the Biosynthesis of the Medicinal Active Ingredient of Dendrobium.</title>
        <authorList>
            <person name="Xu Q."/>
            <person name="Niu S.-C."/>
            <person name="Li K.-L."/>
            <person name="Zheng P.-J."/>
            <person name="Zhang X.-J."/>
            <person name="Jia Y."/>
            <person name="Liu Y."/>
            <person name="Niu Y.-X."/>
            <person name="Yu L.-H."/>
            <person name="Chen D.-F."/>
            <person name="Zhang G.-Q."/>
        </authorList>
    </citation>
    <scope>NUCLEOTIDE SEQUENCE</scope>
    <source>
        <tissue evidence="1">Leaf</tissue>
    </source>
</reference>
<dbReference type="EMBL" id="JAGYWB010000018">
    <property type="protein sequence ID" value="KAI0491968.1"/>
    <property type="molecule type" value="Genomic_DNA"/>
</dbReference>
<organism evidence="1 2">
    <name type="scientific">Dendrobium nobile</name>
    <name type="common">Orchid</name>
    <dbReference type="NCBI Taxonomy" id="94219"/>
    <lineage>
        <taxon>Eukaryota</taxon>
        <taxon>Viridiplantae</taxon>
        <taxon>Streptophyta</taxon>
        <taxon>Embryophyta</taxon>
        <taxon>Tracheophyta</taxon>
        <taxon>Spermatophyta</taxon>
        <taxon>Magnoliopsida</taxon>
        <taxon>Liliopsida</taxon>
        <taxon>Asparagales</taxon>
        <taxon>Orchidaceae</taxon>
        <taxon>Epidendroideae</taxon>
        <taxon>Malaxideae</taxon>
        <taxon>Dendrobiinae</taxon>
        <taxon>Dendrobium</taxon>
    </lineage>
</organism>
<protein>
    <submittedName>
        <fullName evidence="1">Uncharacterized protein</fullName>
    </submittedName>
</protein>
<comment type="caution">
    <text evidence="1">The sequence shown here is derived from an EMBL/GenBank/DDBJ whole genome shotgun (WGS) entry which is preliminary data.</text>
</comment>
<dbReference type="Proteomes" id="UP000829196">
    <property type="component" value="Unassembled WGS sequence"/>
</dbReference>